<dbReference type="InterPro" id="IPR011650">
    <property type="entry name" value="Peptidase_M20_dimer"/>
</dbReference>
<sequence length="424" mass="46787">MASKEALLQAVDEHENQLLTLLERLISFETMSPPARNTVAIQQFIDAELTQDGFETKRVPFYEGDELLSAQKNGSDAKNYHSLLLNGHVDVATVDRDSWHTDPFKLTQKGDLLFGRGVSDMKGGIASFIYLFSLFKQLGIDLPGDLRFQSVVGEEAGEAGTKTLLKNGETADFAVVGDTSNMNFQGQGGVITGWITLKSPHIYHDGNRAAMITTGGGLKAANMVEKMMVVIQALEKLEQYWGITKSYPGFAPGIDTINPAYIEGGLHPAYIPSEAKLWITVHFYPDENVDDITHEIENQVIAAAKSDPWLKDNLPTFKWGGDSLLADKGEVFPSLELDPHHPGMQTLQKSFTEVTGEQPTLGMSPSVSDSGWFGYYHIPAVDFGPGTMEQAHSDNESLSFKQLLEYTRIMAAFIYDWCHSKGEQ</sequence>
<keyword evidence="9" id="KW-0862">Zinc</keyword>
<reference evidence="14" key="1">
    <citation type="journal article" date="2013" name="Genome Announc.">
        <title>Draft Genome Sequence of D-Branched-Chain Amino Acid Producer Lactobacillus otakiensis JCM 15040T, Isolated from a Traditional Japanese Pickle.</title>
        <authorList>
            <person name="Doi K."/>
            <person name="Mori K."/>
            <person name="Mutaguchi Y."/>
            <person name="Tashiro K."/>
            <person name="Fujino Y."/>
            <person name="Ohmori T."/>
            <person name="Kuhara S."/>
            <person name="Ohshima T."/>
        </authorList>
    </citation>
    <scope>NUCLEOTIDE SEQUENCE [LARGE SCALE GENOMIC DNA]</scope>
    <source>
        <strain evidence="14">JCM 15040</strain>
    </source>
</reference>
<comment type="cofactor">
    <cofactor evidence="2">
        <name>Zn(2+)</name>
        <dbReference type="ChEBI" id="CHEBI:29105"/>
    </cofactor>
</comment>
<dbReference type="RefSeq" id="WP_020281646.1">
    <property type="nucleotide sequence ID" value="NZ_AZED01000008.1"/>
</dbReference>
<evidence type="ECO:0000313" key="13">
    <source>
        <dbReference type="EMBL" id="GAD17206.1"/>
    </source>
</evidence>
<dbReference type="GO" id="GO:0046872">
    <property type="term" value="F:metal ion binding"/>
    <property type="evidence" value="ECO:0007669"/>
    <property type="project" value="UniProtKB-KW"/>
</dbReference>
<keyword evidence="8" id="KW-0378">Hydrolase</keyword>
<comment type="cofactor">
    <cofactor evidence="1">
        <name>Co(2+)</name>
        <dbReference type="ChEBI" id="CHEBI:48828"/>
    </cofactor>
</comment>
<keyword evidence="14" id="KW-1185">Reference proteome</keyword>
<dbReference type="UniPathway" id="UPA00034">
    <property type="reaction ID" value="UER00021"/>
</dbReference>
<dbReference type="InterPro" id="IPR036264">
    <property type="entry name" value="Bact_exopeptidase_dim_dom"/>
</dbReference>
<evidence type="ECO:0000256" key="7">
    <source>
        <dbReference type="ARBA" id="ARBA00022723"/>
    </source>
</evidence>
<dbReference type="Pfam" id="PF07687">
    <property type="entry name" value="M20_dimer"/>
    <property type="match status" value="1"/>
</dbReference>
<dbReference type="Gene3D" id="3.30.70.360">
    <property type="match status" value="1"/>
</dbReference>
<evidence type="ECO:0000256" key="5">
    <source>
        <dbReference type="ARBA" id="ARBA00011921"/>
    </source>
</evidence>
<dbReference type="InterPro" id="IPR010182">
    <property type="entry name" value="ArgE/DapE"/>
</dbReference>
<dbReference type="Proteomes" id="UP000016361">
    <property type="component" value="Unassembled WGS sequence"/>
</dbReference>
<evidence type="ECO:0000256" key="6">
    <source>
        <dbReference type="ARBA" id="ARBA00016853"/>
    </source>
</evidence>
<dbReference type="NCBIfam" id="TIGR01910">
    <property type="entry name" value="DapE-ArgE"/>
    <property type="match status" value="1"/>
</dbReference>
<gene>
    <name evidence="13" type="ORF">LOT_1744</name>
</gene>
<evidence type="ECO:0000256" key="4">
    <source>
        <dbReference type="ARBA" id="ARBA00006247"/>
    </source>
</evidence>
<dbReference type="GeneID" id="301047319"/>
<dbReference type="AlphaFoldDB" id="S4NMY1"/>
<evidence type="ECO:0000256" key="10">
    <source>
        <dbReference type="ARBA" id="ARBA00023285"/>
    </source>
</evidence>
<accession>S4NMY1</accession>
<dbReference type="Pfam" id="PF01546">
    <property type="entry name" value="Peptidase_M20"/>
    <property type="match status" value="1"/>
</dbReference>
<dbReference type="InterPro" id="IPR001261">
    <property type="entry name" value="ArgE/DapE_CS"/>
</dbReference>
<dbReference type="STRING" id="1423780.FD05_GL000019"/>
<evidence type="ECO:0000256" key="9">
    <source>
        <dbReference type="ARBA" id="ARBA00022833"/>
    </source>
</evidence>
<keyword evidence="7" id="KW-0479">Metal-binding</keyword>
<dbReference type="InterPro" id="IPR050072">
    <property type="entry name" value="Peptidase_M20A"/>
</dbReference>
<feature type="domain" description="Peptidase M20 dimerisation" evidence="12">
    <location>
        <begin position="219"/>
        <end position="306"/>
    </location>
</feature>
<keyword evidence="10" id="KW-0170">Cobalt</keyword>
<evidence type="ECO:0000256" key="11">
    <source>
        <dbReference type="ARBA" id="ARBA00051301"/>
    </source>
</evidence>
<dbReference type="PROSITE" id="PS00758">
    <property type="entry name" value="ARGE_DAPE_CPG2_1"/>
    <property type="match status" value="1"/>
</dbReference>
<evidence type="ECO:0000256" key="8">
    <source>
        <dbReference type="ARBA" id="ARBA00022801"/>
    </source>
</evidence>
<dbReference type="EC" id="3.5.1.18" evidence="5"/>
<evidence type="ECO:0000256" key="1">
    <source>
        <dbReference type="ARBA" id="ARBA00001941"/>
    </source>
</evidence>
<dbReference type="Gene3D" id="3.40.630.10">
    <property type="entry name" value="Zn peptidases"/>
    <property type="match status" value="2"/>
</dbReference>
<protein>
    <recommendedName>
        <fullName evidence="6">Probable succinyl-diaminopimelate desuccinylase</fullName>
        <ecNumber evidence="5">3.5.1.18</ecNumber>
    </recommendedName>
</protein>
<evidence type="ECO:0000256" key="3">
    <source>
        <dbReference type="ARBA" id="ARBA00005130"/>
    </source>
</evidence>
<proteinExistence type="inferred from homology"/>
<dbReference type="GO" id="GO:0009014">
    <property type="term" value="F:succinyl-diaminopimelate desuccinylase activity"/>
    <property type="evidence" value="ECO:0007669"/>
    <property type="project" value="UniProtKB-EC"/>
</dbReference>
<dbReference type="NCBIfam" id="NF006370">
    <property type="entry name" value="PRK08596.1"/>
    <property type="match status" value="1"/>
</dbReference>
<dbReference type="InterPro" id="IPR002933">
    <property type="entry name" value="Peptidase_M20"/>
</dbReference>
<name>S4NMY1_9LACO</name>
<dbReference type="PANTHER" id="PTHR43808:SF24">
    <property type="entry name" value="N-FORMYL-4-AMINO-5-AMINOMETHYL-2-METHYLPYRIMIDINE DEFORMYLASE"/>
    <property type="match status" value="1"/>
</dbReference>
<dbReference type="OrthoDB" id="9792335at2"/>
<dbReference type="PANTHER" id="PTHR43808">
    <property type="entry name" value="ACETYLORNITHINE DEACETYLASE"/>
    <property type="match status" value="1"/>
</dbReference>
<dbReference type="EMBL" id="BASH01000006">
    <property type="protein sequence ID" value="GAD17206.1"/>
    <property type="molecule type" value="Genomic_DNA"/>
</dbReference>
<evidence type="ECO:0000313" key="14">
    <source>
        <dbReference type="Proteomes" id="UP000016361"/>
    </source>
</evidence>
<comment type="similarity">
    <text evidence="4">Belongs to the peptidase M20A family.</text>
</comment>
<dbReference type="eggNOG" id="COG0624">
    <property type="taxonomic scope" value="Bacteria"/>
</dbReference>
<evidence type="ECO:0000256" key="2">
    <source>
        <dbReference type="ARBA" id="ARBA00001947"/>
    </source>
</evidence>
<comment type="caution">
    <text evidence="13">The sequence shown here is derived from an EMBL/GenBank/DDBJ whole genome shotgun (WGS) entry which is preliminary data.</text>
</comment>
<organism evidence="13 14">
    <name type="scientific">Lentilactobacillus otakiensis DSM 19908 = JCM 15040</name>
    <dbReference type="NCBI Taxonomy" id="1423780"/>
    <lineage>
        <taxon>Bacteria</taxon>
        <taxon>Bacillati</taxon>
        <taxon>Bacillota</taxon>
        <taxon>Bacilli</taxon>
        <taxon>Lactobacillales</taxon>
        <taxon>Lactobacillaceae</taxon>
        <taxon>Lentilactobacillus</taxon>
    </lineage>
</organism>
<evidence type="ECO:0000259" key="12">
    <source>
        <dbReference type="Pfam" id="PF07687"/>
    </source>
</evidence>
<comment type="catalytic activity">
    <reaction evidence="11">
        <text>N-succinyl-(2S,6S)-2,6-diaminopimelate + H2O = (2S,6S)-2,6-diaminopimelate + succinate</text>
        <dbReference type="Rhea" id="RHEA:22608"/>
        <dbReference type="ChEBI" id="CHEBI:15377"/>
        <dbReference type="ChEBI" id="CHEBI:30031"/>
        <dbReference type="ChEBI" id="CHEBI:57609"/>
        <dbReference type="ChEBI" id="CHEBI:58087"/>
        <dbReference type="EC" id="3.5.1.18"/>
    </reaction>
</comment>
<dbReference type="PATRIC" id="fig|1423780.4.peg.19"/>
<dbReference type="SUPFAM" id="SSF53187">
    <property type="entry name" value="Zn-dependent exopeptidases"/>
    <property type="match status" value="1"/>
</dbReference>
<dbReference type="SUPFAM" id="SSF55031">
    <property type="entry name" value="Bacterial exopeptidase dimerisation domain"/>
    <property type="match status" value="1"/>
</dbReference>
<dbReference type="GO" id="GO:0009089">
    <property type="term" value="P:lysine biosynthetic process via diaminopimelate"/>
    <property type="evidence" value="ECO:0007669"/>
    <property type="project" value="UniProtKB-UniPathway"/>
</dbReference>
<comment type="pathway">
    <text evidence="3">Amino-acid biosynthesis; L-lysine biosynthesis via DAP pathway; LL-2,6-diaminopimelate from (S)-tetrahydrodipicolinate (succinylase route): step 3/3.</text>
</comment>